<gene>
    <name evidence="4" type="ORF">DPV79_20385</name>
</gene>
<dbReference type="Gene3D" id="3.40.50.1820">
    <property type="entry name" value="alpha/beta hydrolase"/>
    <property type="match status" value="1"/>
</dbReference>
<dbReference type="InterPro" id="IPR029058">
    <property type="entry name" value="AB_hydrolase_fold"/>
</dbReference>
<evidence type="ECO:0000256" key="2">
    <source>
        <dbReference type="ARBA" id="ARBA00022801"/>
    </source>
</evidence>
<proteinExistence type="predicted"/>
<comment type="caution">
    <text evidence="4">The sequence shown here is derived from an EMBL/GenBank/DDBJ whole genome shotgun (WGS) entry which is preliminary data.</text>
</comment>
<keyword evidence="2" id="KW-0378">Hydrolase</keyword>
<dbReference type="GO" id="GO:0005576">
    <property type="term" value="C:extracellular region"/>
    <property type="evidence" value="ECO:0007669"/>
    <property type="project" value="InterPro"/>
</dbReference>
<evidence type="ECO:0000256" key="1">
    <source>
        <dbReference type="ARBA" id="ARBA00022729"/>
    </source>
</evidence>
<dbReference type="InterPro" id="IPR010126">
    <property type="entry name" value="Esterase_phb"/>
</dbReference>
<dbReference type="AlphaFoldDB" id="A0A365QSI9"/>
<feature type="compositionally biased region" description="Low complexity" evidence="3">
    <location>
        <begin position="20"/>
        <end position="33"/>
    </location>
</feature>
<reference evidence="4 5" key="1">
    <citation type="submission" date="2018-06" db="EMBL/GenBank/DDBJ databases">
        <title>Draft genome sequence of Burkholderia reimsis strain BE51 isolated from a French agricultural soil.</title>
        <authorList>
            <person name="Esmaeel Q."/>
        </authorList>
    </citation>
    <scope>NUCLEOTIDE SEQUENCE [LARGE SCALE GENOMIC DNA]</scope>
    <source>
        <strain evidence="4 5">BE51</strain>
    </source>
</reference>
<organism evidence="4 5">
    <name type="scientific">Burkholderia reimsis</name>
    <dbReference type="NCBI Taxonomy" id="2234132"/>
    <lineage>
        <taxon>Bacteria</taxon>
        <taxon>Pseudomonadati</taxon>
        <taxon>Pseudomonadota</taxon>
        <taxon>Betaproteobacteria</taxon>
        <taxon>Burkholderiales</taxon>
        <taxon>Burkholderiaceae</taxon>
        <taxon>Burkholderia</taxon>
    </lineage>
</organism>
<dbReference type="EMBL" id="QMFZ01000017">
    <property type="protein sequence ID" value="RBB37723.1"/>
    <property type="molecule type" value="Genomic_DNA"/>
</dbReference>
<dbReference type="PANTHER" id="PTHR43037:SF1">
    <property type="entry name" value="BLL1128 PROTEIN"/>
    <property type="match status" value="1"/>
</dbReference>
<protein>
    <submittedName>
        <fullName evidence="4">Esterase</fullName>
    </submittedName>
</protein>
<keyword evidence="5" id="KW-1185">Reference proteome</keyword>
<sequence>MPRKPVSHWLRLNPFASLPKRTATRRTAAPRTKPASRKQPALSTDGVWARSFFSSLPAPGRFVNHVTYSLYRPRNAPRHGPLVVMLHGCKQTAESFALGTRIDRAADRFGFSVLLPEQSKSRHPHRCWNWFDPPEPTAGSDADAIASLIRAIVRQHAFDPARVYVAGMSAGAGLAAQLALHAPTLFAAVALHSGAVSAAARSSLDALKVMQYGSRSDPVQLIDAAVSVRDYPGMPALIVHGERDGVVAKINAEQAARQWLRVNRFIDAEGEPISGTRTVSDRGDRLVIDHRRSGRCVVRVCIVRRLGHAWSGGDARVPFHAAEGPDATAMLWSFFRYRRRDAPASAGT</sequence>
<evidence type="ECO:0000313" key="5">
    <source>
        <dbReference type="Proteomes" id="UP000252458"/>
    </source>
</evidence>
<dbReference type="SUPFAM" id="SSF53474">
    <property type="entry name" value="alpha/beta-Hydrolases"/>
    <property type="match status" value="1"/>
</dbReference>
<feature type="region of interest" description="Disordered" evidence="3">
    <location>
        <begin position="20"/>
        <end position="42"/>
    </location>
</feature>
<dbReference type="PANTHER" id="PTHR43037">
    <property type="entry name" value="UNNAMED PRODUCT-RELATED"/>
    <property type="match status" value="1"/>
</dbReference>
<dbReference type="GO" id="GO:0016787">
    <property type="term" value="F:hydrolase activity"/>
    <property type="evidence" value="ECO:0007669"/>
    <property type="project" value="UniProtKB-KW"/>
</dbReference>
<name>A0A365QSI9_9BURK</name>
<keyword evidence="1" id="KW-0732">Signal</keyword>
<dbReference type="Proteomes" id="UP000252458">
    <property type="component" value="Unassembled WGS sequence"/>
</dbReference>
<dbReference type="NCBIfam" id="TIGR01840">
    <property type="entry name" value="esterase_phb"/>
    <property type="match status" value="1"/>
</dbReference>
<accession>A0A365QSI9</accession>
<evidence type="ECO:0000256" key="3">
    <source>
        <dbReference type="SAM" id="MobiDB-lite"/>
    </source>
</evidence>
<evidence type="ECO:0000313" key="4">
    <source>
        <dbReference type="EMBL" id="RBB37723.1"/>
    </source>
</evidence>
<dbReference type="Pfam" id="PF10503">
    <property type="entry name" value="Esterase_PHB"/>
    <property type="match status" value="1"/>
</dbReference>
<dbReference type="InterPro" id="IPR050955">
    <property type="entry name" value="Plant_Biomass_Hydrol_Est"/>
</dbReference>